<feature type="transmembrane region" description="Helical" evidence="9">
    <location>
        <begin position="147"/>
        <end position="173"/>
    </location>
</feature>
<evidence type="ECO:0000313" key="11">
    <source>
        <dbReference type="Proteomes" id="UP000008311"/>
    </source>
</evidence>
<name>B9RRX4_RICCO</name>
<dbReference type="GO" id="GO:0009791">
    <property type="term" value="P:post-embryonic development"/>
    <property type="evidence" value="ECO:0007669"/>
    <property type="project" value="UniProtKB-ARBA"/>
</dbReference>
<keyword evidence="5" id="KW-0551">Lipid droplet</keyword>
<comment type="subcellular location">
    <subcellularLocation>
        <location evidence="3">Lipid droplet</location>
    </subcellularLocation>
    <subcellularLocation>
        <location evidence="2">Membrane</location>
        <topology evidence="2">Multi-pass membrane protein</topology>
    </subcellularLocation>
</comment>
<dbReference type="GO" id="GO:0019915">
    <property type="term" value="P:lipid storage"/>
    <property type="evidence" value="ECO:0000318"/>
    <property type="project" value="GO_Central"/>
</dbReference>
<feature type="transmembrane region" description="Helical" evidence="9">
    <location>
        <begin position="109"/>
        <end position="135"/>
    </location>
</feature>
<dbReference type="InParanoid" id="B9RRX4"/>
<evidence type="ECO:0000256" key="3">
    <source>
        <dbReference type="ARBA" id="ARBA00004502"/>
    </source>
</evidence>
<evidence type="ECO:0000256" key="9">
    <source>
        <dbReference type="SAM" id="Phobius"/>
    </source>
</evidence>
<dbReference type="STRING" id="3988.B9RRX4"/>
<accession>B9RRX4</accession>
<dbReference type="GO" id="GO:0016020">
    <property type="term" value="C:membrane"/>
    <property type="evidence" value="ECO:0007669"/>
    <property type="project" value="UniProtKB-SubCell"/>
</dbReference>
<evidence type="ECO:0000256" key="8">
    <source>
        <dbReference type="ARBA" id="ARBA00023136"/>
    </source>
</evidence>
<dbReference type="Pfam" id="PF01277">
    <property type="entry name" value="Oleosin"/>
    <property type="match status" value="1"/>
</dbReference>
<dbReference type="FunCoup" id="B9RRX4">
    <property type="interactions" value="3"/>
</dbReference>
<protein>
    <submittedName>
        <fullName evidence="10">Oleosin, putative</fullName>
    </submittedName>
</protein>
<comment type="function">
    <text evidence="1">May have a structural role to stabilize the lipid body during desiccation of the seed by preventing coalescence of the oil. Probably interacts with both lipid and phospholipid moieties of lipid bodies. May also provide recognition signals for specific lipase anchorage in lipolysis during seedling growth.</text>
</comment>
<keyword evidence="6 9" id="KW-0812">Transmembrane</keyword>
<evidence type="ECO:0000256" key="1">
    <source>
        <dbReference type="ARBA" id="ARBA00002582"/>
    </source>
</evidence>
<dbReference type="GO" id="GO:0012511">
    <property type="term" value="C:monolayer-surrounded lipid storage body"/>
    <property type="evidence" value="ECO:0007669"/>
    <property type="project" value="InterPro"/>
</dbReference>
<evidence type="ECO:0000256" key="6">
    <source>
        <dbReference type="ARBA" id="ARBA00022692"/>
    </source>
</evidence>
<comment type="similarity">
    <text evidence="4">Belongs to the oleosin family.</text>
</comment>
<evidence type="ECO:0000313" key="10">
    <source>
        <dbReference type="EMBL" id="EEF45834.1"/>
    </source>
</evidence>
<organism evidence="10 11">
    <name type="scientific">Ricinus communis</name>
    <name type="common">Castor bean</name>
    <dbReference type="NCBI Taxonomy" id="3988"/>
    <lineage>
        <taxon>Eukaryota</taxon>
        <taxon>Viridiplantae</taxon>
        <taxon>Streptophyta</taxon>
        <taxon>Embryophyta</taxon>
        <taxon>Tracheophyta</taxon>
        <taxon>Spermatophyta</taxon>
        <taxon>Magnoliopsida</taxon>
        <taxon>eudicotyledons</taxon>
        <taxon>Gunneridae</taxon>
        <taxon>Pentapetalae</taxon>
        <taxon>rosids</taxon>
        <taxon>fabids</taxon>
        <taxon>Malpighiales</taxon>
        <taxon>Euphorbiaceae</taxon>
        <taxon>Acalyphoideae</taxon>
        <taxon>Acalypheae</taxon>
        <taxon>Ricinus</taxon>
    </lineage>
</organism>
<dbReference type="OrthoDB" id="690239at2759"/>
<dbReference type="AlphaFoldDB" id="B9RRX4"/>
<gene>
    <name evidence="10" type="ORF">RCOM_0799030</name>
</gene>
<proteinExistence type="inferred from homology"/>
<reference evidence="11" key="1">
    <citation type="journal article" date="2010" name="Nat. Biotechnol.">
        <title>Draft genome sequence of the oilseed species Ricinus communis.</title>
        <authorList>
            <person name="Chan A.P."/>
            <person name="Crabtree J."/>
            <person name="Zhao Q."/>
            <person name="Lorenzi H."/>
            <person name="Orvis J."/>
            <person name="Puiu D."/>
            <person name="Melake-Berhan A."/>
            <person name="Jones K.M."/>
            <person name="Redman J."/>
            <person name="Chen G."/>
            <person name="Cahoon E.B."/>
            <person name="Gedil M."/>
            <person name="Stanke M."/>
            <person name="Haas B.J."/>
            <person name="Wortman J.R."/>
            <person name="Fraser-Liggett C.M."/>
            <person name="Ravel J."/>
            <person name="Rabinowicz P.D."/>
        </authorList>
    </citation>
    <scope>NUCLEOTIDE SEQUENCE [LARGE SCALE GENOMIC DNA]</scope>
    <source>
        <strain evidence="11">cv. Hale</strain>
    </source>
</reference>
<dbReference type="PANTHER" id="PTHR33203:SF24">
    <property type="entry name" value="OLEOSIN"/>
    <property type="match status" value="1"/>
</dbReference>
<dbReference type="GO" id="GO:0048608">
    <property type="term" value="P:reproductive structure development"/>
    <property type="evidence" value="ECO:0007669"/>
    <property type="project" value="UniProtKB-ARBA"/>
</dbReference>
<keyword evidence="11" id="KW-1185">Reference proteome</keyword>
<evidence type="ECO:0000256" key="7">
    <source>
        <dbReference type="ARBA" id="ARBA00022989"/>
    </source>
</evidence>
<evidence type="ECO:0000256" key="5">
    <source>
        <dbReference type="ARBA" id="ARBA00022677"/>
    </source>
</evidence>
<dbReference type="eggNOG" id="ENOG502S0J2">
    <property type="taxonomic scope" value="Eukaryota"/>
</dbReference>
<sequence length="232" mass="25425">MVIPSGAYVSTLNHAKPSNALHCAVCHFLASTSHIQTFLILYTFREDHSPLYHFPYSRPYALASIVLQEQILSFSAYYYHTPFNMSDQPRSLHQMTPGTAAPSHLVVKFLTAATVGVACLFLSGLILTGTVITLVMATPLLVLSGPIMVPAAIVVFLVCSGFFFSGGCGLAAIMSLTWMYKYLTGKHPPGADKLDYARGQIARKAHDMKERAKEYGQYVQQKAQEATQTRAS</sequence>
<keyword evidence="8 9" id="KW-0472">Membrane</keyword>
<keyword evidence="7 9" id="KW-1133">Transmembrane helix</keyword>
<dbReference type="EMBL" id="EQ973807">
    <property type="protein sequence ID" value="EEF45834.1"/>
    <property type="molecule type" value="Genomic_DNA"/>
</dbReference>
<dbReference type="Proteomes" id="UP000008311">
    <property type="component" value="Unassembled WGS sequence"/>
</dbReference>
<dbReference type="InterPro" id="IPR000136">
    <property type="entry name" value="Oleosin"/>
</dbReference>
<evidence type="ECO:0000256" key="2">
    <source>
        <dbReference type="ARBA" id="ARBA00004141"/>
    </source>
</evidence>
<evidence type="ECO:0000256" key="4">
    <source>
        <dbReference type="ARBA" id="ARBA00010858"/>
    </source>
</evidence>
<dbReference type="PANTHER" id="PTHR33203">
    <property type="entry name" value="OLEOSIN"/>
    <property type="match status" value="1"/>
</dbReference>
<dbReference type="OMA" id="HDMKERA"/>